<evidence type="ECO:0000313" key="5">
    <source>
        <dbReference type="Proteomes" id="UP000694388"/>
    </source>
</evidence>
<dbReference type="UniPathway" id="UPA00143"/>
<dbReference type="SUPFAM" id="SSF48371">
    <property type="entry name" value="ARM repeat"/>
    <property type="match status" value="1"/>
</dbReference>
<comment type="catalytic activity">
    <reaction evidence="1">
        <text>S-ubiquitinyl-[E2 ubiquitin-conjugating enzyme]-L-cysteine + [acceptor protein]-L-lysine = [E2 ubiquitin-conjugating enzyme]-L-cysteine + N(6)-ubiquitinyl-[acceptor protein]-L-lysine.</text>
        <dbReference type="EC" id="2.3.2.27"/>
    </reaction>
</comment>
<evidence type="ECO:0000256" key="2">
    <source>
        <dbReference type="SAM" id="MobiDB-lite"/>
    </source>
</evidence>
<comment type="pathway">
    <text evidence="1">Protein modification; protein ubiquitination.</text>
</comment>
<keyword evidence="1" id="KW-0833">Ubl conjugation pathway</keyword>
<reference evidence="4" key="2">
    <citation type="submission" date="2025-09" db="UniProtKB">
        <authorList>
            <consortium name="Ensembl"/>
        </authorList>
    </citation>
    <scope>IDENTIFICATION</scope>
</reference>
<keyword evidence="1" id="KW-0862">Zinc</keyword>
<keyword evidence="1" id="KW-0479">Metal-binding</keyword>
<name>A0A8C4QZ43_EPTBU</name>
<dbReference type="Ensembl" id="ENSEBUT00000023319.1">
    <property type="protein sequence ID" value="ENSEBUP00000022743.1"/>
    <property type="gene ID" value="ENSEBUG00000014021.1"/>
</dbReference>
<feature type="region of interest" description="Disordered" evidence="2">
    <location>
        <begin position="1"/>
        <end position="20"/>
    </location>
</feature>
<dbReference type="InterPro" id="IPR016024">
    <property type="entry name" value="ARM-type_fold"/>
</dbReference>
<comment type="similarity">
    <text evidence="1">Belongs to the LTN1 family.</text>
</comment>
<feature type="compositionally biased region" description="Basic residues" evidence="2">
    <location>
        <begin position="1"/>
        <end position="11"/>
    </location>
</feature>
<dbReference type="PANTHER" id="PTHR12389:SF0">
    <property type="entry name" value="E3 UBIQUITIN-PROTEIN LIGASE LISTERIN"/>
    <property type="match status" value="1"/>
</dbReference>
<sequence>MGGKNKQRTKGNVRPSSSARAAELVARDGVSLPPLMVFGADLSFGASFASTGIPSVPVMEGSRQALVPDDSEVVIDGDIRLALRKLSKRDGTTRLKAMQETLLLFSEKSSEAVKAVLPYWPRIYSRLSLDSERRVRECTQTTHGRLAARVGRDLAPHLRAIMGPWLVAQNDPHAPAASAAREAFRVAFPLARQPHVLDFCKDSILTHITDNLFKQTPESLSDTQTEAEEKQAKYERVISASLLALAHCLSLLPAGELSLVEHSVAEILGHAKFWKLARHKTAQVRGAALEAVATCCQYAKGAACKEAARLCPVALLALDENDPVARLPAWKAALGAATSITDCWKYVNLQKGFLPKLWAVLRAGGHGSAALTFPYLLPLFSLLPARGTTVPPDLNSTFFGNLLQGLCSENVMVGVLERSAIVTAFFECFLLVIHRLITGVVTGIDDGETDRNSHELGTTSALDLLRMQLLLLLEMAVRQPKLKQTPVFFHLALLVGNWHRRAHDPSLALEQRKAYTILLEELWDGIETICKTQVVGNGGPEGVSQLLAAFSSNVIAPSDSSAVGRSFIAAQRTKVSHVHFELAETEERLLVCTKKTDRHIHSAEMTVAGTVLHTNVLSEAKEAQSLSSGGSTEYPVLDEAVVAHAAGLACRLARITLPFVRAQQSCLHFLTVLISLFPTDGMFAIICSWENEHVKSSSFAQNVAVEYNEKVAQKNVENTWKGGMEKEEEQNAVKELPVDKERVIIDNSKKSNDDQSFIHSGAKEKRNLEDMHVDDEERKRRSEARLILLESENVEMEQNKMGEWGQIATGESPTGNTETFKDDVVEMLGESDTPWEMFARQHLLPWLQDPLLASGRPWLAELMLCVLEKRSSVPQLCALLEAVAELRCGCSILTLLIQKAIADCRYLQMLKPWLQCQSLSDHVVKLAQDLCRGREGLLGRSELSSGFLKDERWDLLTLALTLRDNGQPLVSTLCIERILDTLSSFMATPLDSIDKDCASVTCDLATAYFQAAKGIPLPFAAHTMALALFRLVCQPLEPDDLLFRFIEVEVGCGVESWPGGLPFGTFWSNGGRWRK</sequence>
<reference evidence="4" key="1">
    <citation type="submission" date="2025-08" db="UniProtKB">
        <authorList>
            <consortium name="Ensembl"/>
        </authorList>
    </citation>
    <scope>IDENTIFICATION</scope>
</reference>
<comment type="subunit">
    <text evidence="1">Component of the ribosome quality control complex (RQC).</text>
</comment>
<organism evidence="4 5">
    <name type="scientific">Eptatretus burgeri</name>
    <name type="common">Inshore hagfish</name>
    <dbReference type="NCBI Taxonomy" id="7764"/>
    <lineage>
        <taxon>Eukaryota</taxon>
        <taxon>Metazoa</taxon>
        <taxon>Chordata</taxon>
        <taxon>Craniata</taxon>
        <taxon>Vertebrata</taxon>
        <taxon>Cyclostomata</taxon>
        <taxon>Myxini</taxon>
        <taxon>Myxiniformes</taxon>
        <taxon>Myxinidae</taxon>
        <taxon>Eptatretinae</taxon>
        <taxon>Eptatretus</taxon>
    </lineage>
</organism>
<dbReference type="GeneTree" id="ENSGT00390000016055"/>
<dbReference type="GO" id="GO:1990112">
    <property type="term" value="C:RQC complex"/>
    <property type="evidence" value="ECO:0007669"/>
    <property type="project" value="UniProtKB-UniRule"/>
</dbReference>
<dbReference type="EC" id="2.3.2.27" evidence="1"/>
<keyword evidence="1" id="KW-0863">Zinc-finger</keyword>
<dbReference type="InterPro" id="IPR054476">
    <property type="entry name" value="Ltn1_N"/>
</dbReference>
<feature type="compositionally biased region" description="Basic and acidic residues" evidence="2">
    <location>
        <begin position="761"/>
        <end position="776"/>
    </location>
</feature>
<feature type="region of interest" description="Disordered" evidence="2">
    <location>
        <begin position="751"/>
        <end position="776"/>
    </location>
</feature>
<keyword evidence="5" id="KW-1185">Reference proteome</keyword>
<evidence type="ECO:0000313" key="4">
    <source>
        <dbReference type="Ensembl" id="ENSEBUP00000022743.1"/>
    </source>
</evidence>
<dbReference type="GO" id="GO:0008270">
    <property type="term" value="F:zinc ion binding"/>
    <property type="evidence" value="ECO:0007669"/>
    <property type="project" value="UniProtKB-KW"/>
</dbReference>
<dbReference type="GO" id="GO:0061630">
    <property type="term" value="F:ubiquitin protein ligase activity"/>
    <property type="evidence" value="ECO:0007669"/>
    <property type="project" value="UniProtKB-UniRule"/>
</dbReference>
<evidence type="ECO:0000256" key="1">
    <source>
        <dbReference type="RuleBase" id="RU367090"/>
    </source>
</evidence>
<accession>A0A8C4QZ43</accession>
<dbReference type="Pfam" id="PF22958">
    <property type="entry name" value="Ltn1_1st"/>
    <property type="match status" value="1"/>
</dbReference>
<evidence type="ECO:0000259" key="3">
    <source>
        <dbReference type="Pfam" id="PF22958"/>
    </source>
</evidence>
<dbReference type="Proteomes" id="UP000694388">
    <property type="component" value="Unplaced"/>
</dbReference>
<dbReference type="GO" id="GO:0005829">
    <property type="term" value="C:cytosol"/>
    <property type="evidence" value="ECO:0007669"/>
    <property type="project" value="UniProtKB-UniRule"/>
</dbReference>
<dbReference type="AlphaFoldDB" id="A0A8C4QZ43"/>
<dbReference type="Gene3D" id="1.25.10.10">
    <property type="entry name" value="Leucine-rich Repeat Variant"/>
    <property type="match status" value="1"/>
</dbReference>
<dbReference type="GO" id="GO:0043023">
    <property type="term" value="F:ribosomal large subunit binding"/>
    <property type="evidence" value="ECO:0007669"/>
    <property type="project" value="TreeGrafter"/>
</dbReference>
<feature type="domain" description="E3 ubiquitin-protein ligase listerin N-terminal" evidence="3">
    <location>
        <begin position="75"/>
        <end position="382"/>
    </location>
</feature>
<proteinExistence type="inferred from homology"/>
<protein>
    <recommendedName>
        <fullName evidence="1">E3 ubiquitin-protein ligase listerin</fullName>
        <ecNumber evidence="1">2.3.2.27</ecNumber>
    </recommendedName>
    <alternativeName>
        <fullName evidence="1">RING-type E3 ubiquitin transferase listerin</fullName>
    </alternativeName>
</protein>
<keyword evidence="1" id="KW-0808">Transferase</keyword>
<dbReference type="PANTHER" id="PTHR12389">
    <property type="entry name" value="ZINC FINGER PROTEIN 294"/>
    <property type="match status" value="1"/>
</dbReference>
<dbReference type="GO" id="GO:1990116">
    <property type="term" value="P:ribosome-associated ubiquitin-dependent protein catabolic process"/>
    <property type="evidence" value="ECO:0007669"/>
    <property type="project" value="UniProtKB-UniRule"/>
</dbReference>
<dbReference type="InterPro" id="IPR039795">
    <property type="entry name" value="LTN1/Rkr1"/>
</dbReference>
<comment type="function">
    <text evidence="1">E3 ubiquitin-protein ligase. Component of the ribosome quality control complex (RQC), a ribosome-associated complex that mediates ubiquitination and extraction of incompletely synthesized nascent chains for proteasomal degradation.</text>
</comment>
<dbReference type="GO" id="GO:0016567">
    <property type="term" value="P:protein ubiquitination"/>
    <property type="evidence" value="ECO:0007669"/>
    <property type="project" value="UniProtKB-UniPathway"/>
</dbReference>
<dbReference type="InterPro" id="IPR011989">
    <property type="entry name" value="ARM-like"/>
</dbReference>
<dbReference type="GO" id="GO:0072344">
    <property type="term" value="P:rescue of stalled ribosome"/>
    <property type="evidence" value="ECO:0007669"/>
    <property type="project" value="UniProtKB-UniRule"/>
</dbReference>